<name>A0A1F5C751_9BACT</name>
<evidence type="ECO:0000313" key="1">
    <source>
        <dbReference type="EMBL" id="OGD38672.1"/>
    </source>
</evidence>
<gene>
    <name evidence="1" type="ORF">A2907_00280</name>
</gene>
<reference evidence="1 2" key="1">
    <citation type="journal article" date="2016" name="Nat. Commun.">
        <title>Thousands of microbial genomes shed light on interconnected biogeochemical processes in an aquifer system.</title>
        <authorList>
            <person name="Anantharaman K."/>
            <person name="Brown C.T."/>
            <person name="Hug L.A."/>
            <person name="Sharon I."/>
            <person name="Castelle C.J."/>
            <person name="Probst A.J."/>
            <person name="Thomas B.C."/>
            <person name="Singh A."/>
            <person name="Wilkins M.J."/>
            <person name="Karaoz U."/>
            <person name="Brodie E.L."/>
            <person name="Williams K.H."/>
            <person name="Hubbard S.S."/>
            <person name="Banfield J.F."/>
        </authorList>
    </citation>
    <scope>NUCLEOTIDE SEQUENCE [LARGE SCALE GENOMIC DNA]</scope>
</reference>
<evidence type="ECO:0000313" key="2">
    <source>
        <dbReference type="Proteomes" id="UP000177947"/>
    </source>
</evidence>
<sequence length="175" mass="20543">MLGRIFKLIKENSSKQEAFIYQKGDGFDLKKTKVWIVYPRVAVVNDFFDYNSVTSDCSFTINDGSDKEKFACLRIFDEETGIAIFLASEKMNITKDENIPQWAKNSTAVIIDYLIDKEILEKILGQEELIWEKEMEESGESELNSDDIMQNRYPLIRNIQSKNREFISRFFLYFL</sequence>
<comment type="caution">
    <text evidence="1">The sequence shown here is derived from an EMBL/GenBank/DDBJ whole genome shotgun (WGS) entry which is preliminary data.</text>
</comment>
<organism evidence="1 2">
    <name type="scientific">Candidatus Azambacteria bacterium RIFCSPLOWO2_01_FULL_37_9</name>
    <dbReference type="NCBI Taxonomy" id="1797297"/>
    <lineage>
        <taxon>Bacteria</taxon>
        <taxon>Candidatus Azamiibacteriota</taxon>
    </lineage>
</organism>
<protein>
    <submittedName>
        <fullName evidence="1">Uncharacterized protein</fullName>
    </submittedName>
</protein>
<dbReference type="Proteomes" id="UP000177947">
    <property type="component" value="Unassembled WGS sequence"/>
</dbReference>
<proteinExistence type="predicted"/>
<dbReference type="EMBL" id="MEYQ01000036">
    <property type="protein sequence ID" value="OGD38672.1"/>
    <property type="molecule type" value="Genomic_DNA"/>
</dbReference>
<dbReference type="AlphaFoldDB" id="A0A1F5C751"/>
<accession>A0A1F5C751</accession>